<dbReference type="InterPro" id="IPR004476">
    <property type="entry name" value="RNase_II/RNase_R"/>
</dbReference>
<dbReference type="InterPro" id="IPR003029">
    <property type="entry name" value="S1_domain"/>
</dbReference>
<dbReference type="AlphaFoldDB" id="A0A0B9AD48"/>
<evidence type="ECO:0000259" key="9">
    <source>
        <dbReference type="PROSITE" id="PS50126"/>
    </source>
</evidence>
<keyword evidence="3 7" id="KW-0540">Nuclease</keyword>
<dbReference type="GO" id="GO:0008859">
    <property type="term" value="F:exoribonuclease II activity"/>
    <property type="evidence" value="ECO:0007669"/>
    <property type="project" value="UniProtKB-UniRule"/>
</dbReference>
<dbReference type="CDD" id="cd04471">
    <property type="entry name" value="S1_RNase_R"/>
    <property type="match status" value="1"/>
</dbReference>
<dbReference type="SMART" id="SM00316">
    <property type="entry name" value="S1"/>
    <property type="match status" value="1"/>
</dbReference>
<keyword evidence="11" id="KW-1185">Reference proteome</keyword>
<dbReference type="EC" id="3.1.13.1" evidence="7"/>
<dbReference type="EMBL" id="JRVC01000004">
    <property type="protein sequence ID" value="KHS48522.1"/>
    <property type="molecule type" value="Genomic_DNA"/>
</dbReference>
<dbReference type="GO" id="GO:0003723">
    <property type="term" value="F:RNA binding"/>
    <property type="evidence" value="ECO:0007669"/>
    <property type="project" value="UniProtKB-UniRule"/>
</dbReference>
<sequence>MPPMAKNKFPQGLPTRQQVLDFIAQSDEPAGKREIAKAFGLKGTEKIALKTLLKDMAEEGLIDGNRSAFHAMGGVPRVTVLRIVEIDEGEPVAIPDSWQPEDASPPPRLRVVEPRGKARDRGPALRVGDRILARTEEAGKGWLAHPMKKIQGGEEQLMGVVELDGTGKGWLAPVDKRVRNAVPISDLGGAEAGQLVLAEPAGRSPRSGMKVVAVLGDPLAPRAFSLIAIHKHGIPFVFPEAALREAEEAAKLPLSEDKREDLRHLPIVAIDPADARDHDDAIWAEPDGQGGFNALVAIADVSFYVRPGGQTDREARKRGNSVYFPDRVVPMLPEVLSADVCSLKSGADRAAMACHLSIDSAGRIKDWRFTRAIVRIAEVIAYEEAQRRIDSGEAEAHLANLWDAWRLLEKARNERDPLNLELPERRVVLDEQGKIAEIAIRERLDAHRVVEDFMIAANVAAAKALEAKVAPVVYRIHEPPSREKLVALKDYLATFDRKLSLGQVITPSLFNRMLKDIADEAEKALIMEAVLRSQTQAYYGPRNAGHFGLSLGSYAHFTSPIRRYSDLLVHRALVDAYGLEQPRPKADLPPTSGLSDRDRGDLARVSEAISNAERRAMEAERDTIDRYVAAWLSGKVGEVFDTRITGVQKFGLFATIIGLGGDGLVPVSTLGAERFNHDEKAQRLIGELSGEEFAMGQILKLRLAEANPLTGALKFEPVDVAEGVQRIERRGGKMEHTPRRQGNYTAGKRGRPSNIRHQGKRK</sequence>
<feature type="compositionally biased region" description="Basic and acidic residues" evidence="8">
    <location>
        <begin position="110"/>
        <end position="122"/>
    </location>
</feature>
<dbReference type="Gene3D" id="2.40.50.140">
    <property type="entry name" value="Nucleic acid-binding proteins"/>
    <property type="match status" value="1"/>
</dbReference>
<proteinExistence type="inferred from homology"/>
<dbReference type="PANTHER" id="PTHR23355:SF9">
    <property type="entry name" value="DIS3-LIKE EXONUCLEASE 2"/>
    <property type="match status" value="1"/>
</dbReference>
<protein>
    <recommendedName>
        <fullName evidence="7">Ribonuclease R</fullName>
        <shortName evidence="7">RNase R</shortName>
        <ecNumber evidence="7">3.1.13.1</ecNumber>
    </recommendedName>
</protein>
<evidence type="ECO:0000256" key="4">
    <source>
        <dbReference type="ARBA" id="ARBA00022801"/>
    </source>
</evidence>
<evidence type="ECO:0000256" key="1">
    <source>
        <dbReference type="ARBA" id="ARBA00001849"/>
    </source>
</evidence>
<accession>A0A0B9AD48</accession>
<evidence type="ECO:0000256" key="6">
    <source>
        <dbReference type="ARBA" id="ARBA00022884"/>
    </source>
</evidence>
<dbReference type="InterPro" id="IPR040476">
    <property type="entry name" value="CSD2"/>
</dbReference>
<comment type="catalytic activity">
    <reaction evidence="1 7">
        <text>Exonucleolytic cleavage in the 3'- to 5'-direction to yield nucleoside 5'-phosphates.</text>
        <dbReference type="EC" id="3.1.13.1"/>
    </reaction>
</comment>
<dbReference type="STRING" id="48936.NJ75_01199"/>
<organism evidence="10 11">
    <name type="scientific">Novosphingobium subterraneum</name>
    <dbReference type="NCBI Taxonomy" id="48936"/>
    <lineage>
        <taxon>Bacteria</taxon>
        <taxon>Pseudomonadati</taxon>
        <taxon>Pseudomonadota</taxon>
        <taxon>Alphaproteobacteria</taxon>
        <taxon>Sphingomonadales</taxon>
        <taxon>Sphingomonadaceae</taxon>
        <taxon>Novosphingobium</taxon>
    </lineage>
</organism>
<feature type="domain" description="S1 motif" evidence="9">
    <location>
        <begin position="637"/>
        <end position="718"/>
    </location>
</feature>
<evidence type="ECO:0000256" key="7">
    <source>
        <dbReference type="HAMAP-Rule" id="MF_01895"/>
    </source>
</evidence>
<evidence type="ECO:0000256" key="5">
    <source>
        <dbReference type="ARBA" id="ARBA00022839"/>
    </source>
</evidence>
<dbReference type="GO" id="GO:0006402">
    <property type="term" value="P:mRNA catabolic process"/>
    <property type="evidence" value="ECO:0007669"/>
    <property type="project" value="TreeGrafter"/>
</dbReference>
<evidence type="ECO:0000313" key="11">
    <source>
        <dbReference type="Proteomes" id="UP000031338"/>
    </source>
</evidence>
<keyword evidence="6 7" id="KW-0694">RNA-binding</keyword>
<dbReference type="Pfam" id="PF17876">
    <property type="entry name" value="CSD2"/>
    <property type="match status" value="1"/>
</dbReference>
<dbReference type="InterPro" id="IPR022966">
    <property type="entry name" value="RNase_II/R_CS"/>
</dbReference>
<dbReference type="HAMAP" id="MF_01895">
    <property type="entry name" value="RNase_R"/>
    <property type="match status" value="1"/>
</dbReference>
<comment type="caution">
    <text evidence="10">The sequence shown here is derived from an EMBL/GenBank/DDBJ whole genome shotgun (WGS) entry which is preliminary data.</text>
</comment>
<dbReference type="SMART" id="SM00955">
    <property type="entry name" value="RNB"/>
    <property type="match status" value="1"/>
</dbReference>
<keyword evidence="2 7" id="KW-0963">Cytoplasm</keyword>
<comment type="function">
    <text evidence="7">3'-5' exoribonuclease that releases 5'-nucleoside monophosphates and is involved in maturation of structured RNAs.</text>
</comment>
<dbReference type="PATRIC" id="fig|48936.3.peg.1203"/>
<keyword evidence="5 7" id="KW-0269">Exonuclease</keyword>
<dbReference type="GO" id="GO:0005829">
    <property type="term" value="C:cytosol"/>
    <property type="evidence" value="ECO:0007669"/>
    <property type="project" value="TreeGrafter"/>
</dbReference>
<feature type="region of interest" description="Disordered" evidence="8">
    <location>
        <begin position="727"/>
        <end position="762"/>
    </location>
</feature>
<dbReference type="PROSITE" id="PS50126">
    <property type="entry name" value="S1"/>
    <property type="match status" value="1"/>
</dbReference>
<dbReference type="PANTHER" id="PTHR23355">
    <property type="entry name" value="RIBONUCLEASE"/>
    <property type="match status" value="1"/>
</dbReference>
<evidence type="ECO:0000256" key="2">
    <source>
        <dbReference type="ARBA" id="ARBA00022490"/>
    </source>
</evidence>
<reference evidence="10 11" key="1">
    <citation type="submission" date="2014-10" db="EMBL/GenBank/DDBJ databases">
        <title>Draft genome sequence of Novosphingobium subterraneum DSM 12447.</title>
        <authorList>
            <person name="Gan H.M."/>
            <person name="Gan H.Y."/>
            <person name="Savka M.A."/>
        </authorList>
    </citation>
    <scope>NUCLEOTIDE SEQUENCE [LARGE SCALE GENOMIC DNA]</scope>
    <source>
        <strain evidence="10 11">DSM 12447</strain>
    </source>
</reference>
<gene>
    <name evidence="7" type="primary">rnr</name>
    <name evidence="10" type="ORF">NJ75_01199</name>
</gene>
<evidence type="ECO:0000313" key="10">
    <source>
        <dbReference type="EMBL" id="KHS48522.1"/>
    </source>
</evidence>
<dbReference type="Pfam" id="PF00773">
    <property type="entry name" value="RNB"/>
    <property type="match status" value="1"/>
</dbReference>
<dbReference type="InterPro" id="IPR012340">
    <property type="entry name" value="NA-bd_OB-fold"/>
</dbReference>
<feature type="region of interest" description="Disordered" evidence="8">
    <location>
        <begin position="93"/>
        <end position="122"/>
    </location>
</feature>
<feature type="compositionally biased region" description="Basic and acidic residues" evidence="8">
    <location>
        <begin position="727"/>
        <end position="738"/>
    </location>
</feature>
<dbReference type="InterPro" id="IPR050180">
    <property type="entry name" value="RNR_Ribonuclease"/>
</dbReference>
<dbReference type="InterPro" id="IPR001900">
    <property type="entry name" value="RNase_II/R"/>
</dbReference>
<name>A0A0B9AD48_9SPHN</name>
<keyword evidence="4 7" id="KW-0378">Hydrolase</keyword>
<evidence type="ECO:0000256" key="8">
    <source>
        <dbReference type="SAM" id="MobiDB-lite"/>
    </source>
</evidence>
<dbReference type="PROSITE" id="PS01175">
    <property type="entry name" value="RIBONUCLEASE_II"/>
    <property type="match status" value="1"/>
</dbReference>
<dbReference type="NCBIfam" id="TIGR00358">
    <property type="entry name" value="3_prime_RNase"/>
    <property type="match status" value="1"/>
</dbReference>
<dbReference type="Proteomes" id="UP000031338">
    <property type="component" value="Unassembled WGS sequence"/>
</dbReference>
<dbReference type="SUPFAM" id="SSF50249">
    <property type="entry name" value="Nucleic acid-binding proteins"/>
    <property type="match status" value="2"/>
</dbReference>
<comment type="similarity">
    <text evidence="7">Belongs to the RNR ribonuclease family. RNase R subfamily.</text>
</comment>
<comment type="subcellular location">
    <subcellularLocation>
        <location evidence="7">Cytoplasm</location>
    </subcellularLocation>
</comment>
<dbReference type="InterPro" id="IPR011805">
    <property type="entry name" value="RNase_R"/>
</dbReference>
<evidence type="ECO:0000256" key="3">
    <source>
        <dbReference type="ARBA" id="ARBA00022722"/>
    </source>
</evidence>